<sequence length="146" mass="16688">MTCTNHRMSTLTEMPSQPSSGSILWRWHTILVFRQENCENWKCLLRRTKKNYWRYGMNSLEPKAGERVRDVHITDDTISVDLFDGRTITVPIAWYPRLLHATPKQRANWRIAGAGYGIHWPDVDEDLTTQGLLQGAPAPRGAAKAA</sequence>
<dbReference type="AlphaFoldDB" id="E1YI36"/>
<dbReference type="Gene3D" id="3.30.2020.40">
    <property type="entry name" value="Uncharacterised protein PF10387, DUF2442"/>
    <property type="match status" value="1"/>
</dbReference>
<dbReference type="Pfam" id="PF10387">
    <property type="entry name" value="DUF2442"/>
    <property type="match status" value="1"/>
</dbReference>
<organism evidence="1">
    <name type="scientific">uncultured Desulfobacterium sp</name>
    <dbReference type="NCBI Taxonomy" id="201089"/>
    <lineage>
        <taxon>Bacteria</taxon>
        <taxon>Pseudomonadati</taxon>
        <taxon>Thermodesulfobacteriota</taxon>
        <taxon>Desulfobacteria</taxon>
        <taxon>Desulfobacterales</taxon>
        <taxon>Desulfobacteriaceae</taxon>
        <taxon>Desulfobacterium</taxon>
        <taxon>environmental samples</taxon>
    </lineage>
</organism>
<proteinExistence type="predicted"/>
<protein>
    <recommendedName>
        <fullName evidence="2">DUF2442 domain-containing protein</fullName>
    </recommendedName>
</protein>
<dbReference type="InterPro" id="IPR018841">
    <property type="entry name" value="DUF2442"/>
</dbReference>
<name>E1YI36_9BACT</name>
<dbReference type="EMBL" id="FR695874">
    <property type="protein sequence ID" value="CBX30305.1"/>
    <property type="molecule type" value="Genomic_DNA"/>
</dbReference>
<evidence type="ECO:0000313" key="1">
    <source>
        <dbReference type="EMBL" id="CBX30305.1"/>
    </source>
</evidence>
<reference evidence="1" key="1">
    <citation type="journal article" date="2011" name="Environ. Microbiol.">
        <title>Genomic insights into the metabolic potential of the polycyclic aromatic hydrocarbon degrading sulfate-reducing Deltaproteobacterium N47.</title>
        <authorList>
            <person name="Bergmann F."/>
            <person name="Selesi D."/>
            <person name="Weinmaier T."/>
            <person name="Tischler P."/>
            <person name="Rattei T."/>
            <person name="Meckenstock R.U."/>
        </authorList>
    </citation>
    <scope>NUCLEOTIDE SEQUENCE</scope>
</reference>
<accession>E1YI36</accession>
<gene>
    <name evidence="1" type="ORF">N47_D31140</name>
</gene>
<evidence type="ECO:0008006" key="2">
    <source>
        <dbReference type="Google" id="ProtNLM"/>
    </source>
</evidence>